<evidence type="ECO:0000313" key="2">
    <source>
        <dbReference type="EMBL" id="KAK9723195.1"/>
    </source>
</evidence>
<accession>A0AAW1KPG7</accession>
<protein>
    <recommendedName>
        <fullName evidence="4">Hepcidin</fullName>
    </recommendedName>
</protein>
<keyword evidence="3" id="KW-1185">Reference proteome</keyword>
<organism evidence="2 3">
    <name type="scientific">Popillia japonica</name>
    <name type="common">Japanese beetle</name>
    <dbReference type="NCBI Taxonomy" id="7064"/>
    <lineage>
        <taxon>Eukaryota</taxon>
        <taxon>Metazoa</taxon>
        <taxon>Ecdysozoa</taxon>
        <taxon>Arthropoda</taxon>
        <taxon>Hexapoda</taxon>
        <taxon>Insecta</taxon>
        <taxon>Pterygota</taxon>
        <taxon>Neoptera</taxon>
        <taxon>Endopterygota</taxon>
        <taxon>Coleoptera</taxon>
        <taxon>Polyphaga</taxon>
        <taxon>Scarabaeiformia</taxon>
        <taxon>Scarabaeidae</taxon>
        <taxon>Rutelinae</taxon>
        <taxon>Popillia</taxon>
    </lineage>
</organism>
<comment type="caution">
    <text evidence="2">The sequence shown here is derived from an EMBL/GenBank/DDBJ whole genome shotgun (WGS) entry which is preliminary data.</text>
</comment>
<proteinExistence type="predicted"/>
<feature type="region of interest" description="Disordered" evidence="1">
    <location>
        <begin position="1"/>
        <end position="32"/>
    </location>
</feature>
<dbReference type="AlphaFoldDB" id="A0AAW1KPG7"/>
<dbReference type="EMBL" id="JASPKY010000182">
    <property type="protein sequence ID" value="KAK9723195.1"/>
    <property type="molecule type" value="Genomic_DNA"/>
</dbReference>
<sequence length="91" mass="10678">MDEEQAPTPQAKWRSWEQAPTPPDEAGAVIGPQPPRKVRWIFRMRTFKCCGWCCDLCCGLCYDLCCDHLEHQIKRNKQGLELFEVRTPRDR</sequence>
<name>A0AAW1KPG7_POPJA</name>
<evidence type="ECO:0000256" key="1">
    <source>
        <dbReference type="SAM" id="MobiDB-lite"/>
    </source>
</evidence>
<gene>
    <name evidence="2" type="ORF">QE152_g19317</name>
</gene>
<reference evidence="2 3" key="1">
    <citation type="journal article" date="2024" name="BMC Genomics">
        <title>De novo assembly and annotation of Popillia japonica's genome with initial clues to its potential as an invasive pest.</title>
        <authorList>
            <person name="Cucini C."/>
            <person name="Boschi S."/>
            <person name="Funari R."/>
            <person name="Cardaioli E."/>
            <person name="Iannotti N."/>
            <person name="Marturano G."/>
            <person name="Paoli F."/>
            <person name="Bruttini M."/>
            <person name="Carapelli A."/>
            <person name="Frati F."/>
            <person name="Nardi F."/>
        </authorList>
    </citation>
    <scope>NUCLEOTIDE SEQUENCE [LARGE SCALE GENOMIC DNA]</scope>
    <source>
        <strain evidence="2">DMR45628</strain>
    </source>
</reference>
<evidence type="ECO:0008006" key="4">
    <source>
        <dbReference type="Google" id="ProtNLM"/>
    </source>
</evidence>
<dbReference type="Proteomes" id="UP001458880">
    <property type="component" value="Unassembled WGS sequence"/>
</dbReference>
<evidence type="ECO:0000313" key="3">
    <source>
        <dbReference type="Proteomes" id="UP001458880"/>
    </source>
</evidence>